<feature type="transmembrane region" description="Helical" evidence="7">
    <location>
        <begin position="188"/>
        <end position="205"/>
    </location>
</feature>
<protein>
    <recommendedName>
        <fullName evidence="7">UPF0761 membrane protein M0G41_11675</fullName>
    </recommendedName>
</protein>
<evidence type="ECO:0000313" key="10">
    <source>
        <dbReference type="Proteomes" id="UP001431449"/>
    </source>
</evidence>
<feature type="transmembrane region" description="Helical" evidence="7">
    <location>
        <begin position="249"/>
        <end position="271"/>
    </location>
</feature>
<evidence type="ECO:0000256" key="5">
    <source>
        <dbReference type="ARBA" id="ARBA00022989"/>
    </source>
</evidence>
<dbReference type="Proteomes" id="UP001431449">
    <property type="component" value="Unassembled WGS sequence"/>
</dbReference>
<comment type="subcellular location">
    <subcellularLocation>
        <location evidence="1 7">Cell membrane</location>
        <topology evidence="1 7">Multi-pass membrane protein</topology>
    </subcellularLocation>
</comment>
<dbReference type="PANTHER" id="PTHR30213">
    <property type="entry name" value="INNER MEMBRANE PROTEIN YHJD"/>
    <property type="match status" value="1"/>
</dbReference>
<comment type="similarity">
    <text evidence="7">Belongs to the UPF0761 family.</text>
</comment>
<feature type="region of interest" description="Disordered" evidence="8">
    <location>
        <begin position="406"/>
        <end position="425"/>
    </location>
</feature>
<gene>
    <name evidence="9" type="ORF">M0G41_11675</name>
</gene>
<keyword evidence="5 7" id="KW-1133">Transmembrane helix</keyword>
<keyword evidence="3" id="KW-0997">Cell inner membrane</keyword>
<dbReference type="EMBL" id="JALNMH010000009">
    <property type="protein sequence ID" value="MCK7594325.1"/>
    <property type="molecule type" value="Genomic_DNA"/>
</dbReference>
<keyword evidence="10" id="KW-1185">Reference proteome</keyword>
<keyword evidence="4 7" id="KW-0812">Transmembrane</keyword>
<feature type="transmembrane region" description="Helical" evidence="7">
    <location>
        <begin position="144"/>
        <end position="168"/>
    </location>
</feature>
<evidence type="ECO:0000256" key="4">
    <source>
        <dbReference type="ARBA" id="ARBA00022692"/>
    </source>
</evidence>
<dbReference type="InterPro" id="IPR017039">
    <property type="entry name" value="Virul_fac_BrkB"/>
</dbReference>
<sequence length="425" mass="47715">MALLQQLRERIPDLWYERAHAFGRFLWQRFLEDRCFETAAVLSYGTLFAAVPLTAAVLGIVSAFPLFDRWNETLTSFLFTNFVPEAARAVEDYLRQFAESATKLTAVGVLVLLFSALLIMKSVEDVFNRIWRVQTPRPGGARFMVYWTTLTLGPILAVSSIALSSLVLESEWVLDSGLYLIIDSLARLLPLVIEVAAFTLAYALVPNRPVAWRHAFAGGVLASVLFEFAKGSMGWYLKQVPSYEQVYGAVALLPIFLIWIFLCWVVVLLGASMTASLSAFRFQPASQRLPDRARWLAVLRLLLRFDAAQRAGGRFSLQQLRELEPAIEDDTLMDLLDRLTDAGLLHRDEGGGWLLARSADHIQLAEAYRALDYPLPLDKLPSVGLDDAIGRRVREQAEGDRELLSPRLQVSLSTLRPPQRDDDDS</sequence>
<comment type="caution">
    <text evidence="9">The sequence shown here is derived from an EMBL/GenBank/DDBJ whole genome shotgun (WGS) entry which is preliminary data.</text>
</comment>
<dbReference type="Pfam" id="PF03631">
    <property type="entry name" value="Virul_fac_BrkB"/>
    <property type="match status" value="1"/>
</dbReference>
<evidence type="ECO:0000313" key="9">
    <source>
        <dbReference type="EMBL" id="MCK7594325.1"/>
    </source>
</evidence>
<keyword evidence="2 7" id="KW-1003">Cell membrane</keyword>
<evidence type="ECO:0000256" key="8">
    <source>
        <dbReference type="SAM" id="MobiDB-lite"/>
    </source>
</evidence>
<dbReference type="Gene3D" id="1.10.10.10">
    <property type="entry name" value="Winged helix-like DNA-binding domain superfamily/Winged helix DNA-binding domain"/>
    <property type="match status" value="1"/>
</dbReference>
<reference evidence="9" key="1">
    <citation type="submission" date="2022-04" db="EMBL/GenBank/DDBJ databases">
        <title>Lysobacter sp. CAU 1642 isolated from sea sand.</title>
        <authorList>
            <person name="Kim W."/>
        </authorList>
    </citation>
    <scope>NUCLEOTIDE SEQUENCE</scope>
    <source>
        <strain evidence="9">CAU 1642</strain>
    </source>
</reference>
<organism evidence="9 10">
    <name type="scientific">Pseudomarimonas salicorniae</name>
    <dbReference type="NCBI Taxonomy" id="2933270"/>
    <lineage>
        <taxon>Bacteria</taxon>
        <taxon>Pseudomonadati</taxon>
        <taxon>Pseudomonadota</taxon>
        <taxon>Gammaproteobacteria</taxon>
        <taxon>Lysobacterales</taxon>
        <taxon>Lysobacteraceae</taxon>
        <taxon>Pseudomarimonas</taxon>
    </lineage>
</organism>
<dbReference type="HAMAP" id="MF_00672">
    <property type="entry name" value="UPF0761"/>
    <property type="match status" value="1"/>
</dbReference>
<evidence type="ECO:0000256" key="2">
    <source>
        <dbReference type="ARBA" id="ARBA00022475"/>
    </source>
</evidence>
<accession>A0ABT0GIF0</accession>
<feature type="transmembrane region" description="Helical" evidence="7">
    <location>
        <begin position="104"/>
        <end position="123"/>
    </location>
</feature>
<dbReference type="NCBIfam" id="TIGR00765">
    <property type="entry name" value="yihY_not_rbn"/>
    <property type="match status" value="1"/>
</dbReference>
<evidence type="ECO:0000256" key="3">
    <source>
        <dbReference type="ARBA" id="ARBA00022519"/>
    </source>
</evidence>
<feature type="transmembrane region" description="Helical" evidence="7">
    <location>
        <begin position="39"/>
        <end position="67"/>
    </location>
</feature>
<keyword evidence="6 7" id="KW-0472">Membrane</keyword>
<dbReference type="InterPro" id="IPR036388">
    <property type="entry name" value="WH-like_DNA-bd_sf"/>
</dbReference>
<feature type="transmembrane region" description="Helical" evidence="7">
    <location>
        <begin position="217"/>
        <end position="237"/>
    </location>
</feature>
<proteinExistence type="inferred from homology"/>
<evidence type="ECO:0000256" key="1">
    <source>
        <dbReference type="ARBA" id="ARBA00004651"/>
    </source>
</evidence>
<dbReference type="RefSeq" id="WP_248209374.1">
    <property type="nucleotide sequence ID" value="NZ_JALNMH010000009.1"/>
</dbReference>
<dbReference type="InterPro" id="IPR023679">
    <property type="entry name" value="UPF0761_bac"/>
</dbReference>
<evidence type="ECO:0000256" key="6">
    <source>
        <dbReference type="ARBA" id="ARBA00023136"/>
    </source>
</evidence>
<name>A0ABT0GIF0_9GAMM</name>
<dbReference type="PANTHER" id="PTHR30213:SF0">
    <property type="entry name" value="UPF0761 MEMBRANE PROTEIN YIHY"/>
    <property type="match status" value="1"/>
</dbReference>
<evidence type="ECO:0000256" key="7">
    <source>
        <dbReference type="HAMAP-Rule" id="MF_00672"/>
    </source>
</evidence>